<comment type="caution">
    <text evidence="1">The sequence shown here is derived from an EMBL/GenBank/DDBJ whole genome shotgun (WGS) entry which is preliminary data.</text>
</comment>
<dbReference type="Gene3D" id="3.30.930.10">
    <property type="entry name" value="Bira Bifunctional Protein, Domain 2"/>
    <property type="match status" value="1"/>
</dbReference>
<gene>
    <name evidence="1" type="ORF">ACFFGV_11675</name>
</gene>
<evidence type="ECO:0008006" key="3">
    <source>
        <dbReference type="Google" id="ProtNLM"/>
    </source>
</evidence>
<dbReference type="InterPro" id="IPR045864">
    <property type="entry name" value="aa-tRNA-synth_II/BPL/LPL"/>
</dbReference>
<evidence type="ECO:0000313" key="2">
    <source>
        <dbReference type="Proteomes" id="UP001589836"/>
    </source>
</evidence>
<dbReference type="EMBL" id="JBHLTP010000010">
    <property type="protein sequence ID" value="MFC0524224.1"/>
    <property type="molecule type" value="Genomic_DNA"/>
</dbReference>
<dbReference type="Proteomes" id="UP001589836">
    <property type="component" value="Unassembled WGS sequence"/>
</dbReference>
<keyword evidence="2" id="KW-1185">Reference proteome</keyword>
<sequence>MRDNEITSSIASGGHYNEIIGTLLGVEERYPCVGFSLGLDSLFFVLQKEEVPLSSLPGFSLIW</sequence>
<name>A0ABV6LPH2_9BACI</name>
<protein>
    <recommendedName>
        <fullName evidence="3">Class II Histidinyl-tRNA synthetase (HisRS)-like catalytic core domain-containing protein</fullName>
    </recommendedName>
</protein>
<reference evidence="1 2" key="1">
    <citation type="submission" date="2024-09" db="EMBL/GenBank/DDBJ databases">
        <authorList>
            <person name="Sun Q."/>
            <person name="Mori K."/>
        </authorList>
    </citation>
    <scope>NUCLEOTIDE SEQUENCE [LARGE SCALE GENOMIC DNA]</scope>
    <source>
        <strain evidence="1 2">NCAIM B.02529</strain>
    </source>
</reference>
<dbReference type="SUPFAM" id="SSF55681">
    <property type="entry name" value="Class II aaRS and biotin synthetases"/>
    <property type="match status" value="1"/>
</dbReference>
<evidence type="ECO:0000313" key="1">
    <source>
        <dbReference type="EMBL" id="MFC0524224.1"/>
    </source>
</evidence>
<organism evidence="1 2">
    <name type="scientific">Pontibacillus salicampi</name>
    <dbReference type="NCBI Taxonomy" id="1449801"/>
    <lineage>
        <taxon>Bacteria</taxon>
        <taxon>Bacillati</taxon>
        <taxon>Bacillota</taxon>
        <taxon>Bacilli</taxon>
        <taxon>Bacillales</taxon>
        <taxon>Bacillaceae</taxon>
        <taxon>Pontibacillus</taxon>
    </lineage>
</organism>
<proteinExistence type="predicted"/>
<accession>A0ABV6LPH2</accession>